<proteinExistence type="predicted"/>
<feature type="non-terminal residue" evidence="1">
    <location>
        <position position="1"/>
    </location>
</feature>
<reference evidence="1" key="1">
    <citation type="submission" date="2015-04" db="EMBL/GenBank/DDBJ databases">
        <title>The genome sequence of the plant pathogenic Rhizarian Plasmodiophora brassicae reveals insights in its biotrophic life cycle and the origin of chitin synthesis.</title>
        <authorList>
            <person name="Schwelm A."/>
            <person name="Fogelqvist J."/>
            <person name="Knaust A."/>
            <person name="Julke S."/>
            <person name="Lilja T."/>
            <person name="Dhandapani V."/>
            <person name="Bonilla-Rosso G."/>
            <person name="Karlsson M."/>
            <person name="Shevchenko A."/>
            <person name="Choi S.R."/>
            <person name="Kim H.G."/>
            <person name="Park J.Y."/>
            <person name="Lim Y.P."/>
            <person name="Ludwig-Muller J."/>
            <person name="Dixelius C."/>
        </authorList>
    </citation>
    <scope>NUCLEOTIDE SEQUENCE</scope>
    <source>
        <tissue evidence="1">Potato root galls</tissue>
    </source>
</reference>
<accession>A0A0H5QYD8</accession>
<dbReference type="AlphaFoldDB" id="A0A0H5QYD8"/>
<sequence length="113" mass="12613">FNFAFFSCLEPLLWSTYLMWLLAEMTCVKFSFLDLLDESTERQMPEIAVINIEASISYLFRSLLSISTTNVSFALLLSLSASLSPSKFVPFILCRLLIDIEADSSCSISSCSG</sequence>
<evidence type="ECO:0000313" key="1">
    <source>
        <dbReference type="EMBL" id="CRZ00589.1"/>
    </source>
</evidence>
<dbReference type="EMBL" id="HACM01000147">
    <property type="protein sequence ID" value="CRZ00589.1"/>
    <property type="molecule type" value="Transcribed_RNA"/>
</dbReference>
<protein>
    <submittedName>
        <fullName evidence="1">Uncharacterized protein</fullName>
    </submittedName>
</protein>
<name>A0A0H5QYD8_9EUKA</name>
<organism evidence="1">
    <name type="scientific">Spongospora subterranea</name>
    <dbReference type="NCBI Taxonomy" id="70186"/>
    <lineage>
        <taxon>Eukaryota</taxon>
        <taxon>Sar</taxon>
        <taxon>Rhizaria</taxon>
        <taxon>Endomyxa</taxon>
        <taxon>Phytomyxea</taxon>
        <taxon>Plasmodiophorida</taxon>
        <taxon>Plasmodiophoridae</taxon>
        <taxon>Spongospora</taxon>
    </lineage>
</organism>